<sequence>MLTDNATDVSVYQIACPFNLKAEEKRESLIPADRLFEILLRHVLSYLSVQERWYRAFSFCKRWKMQCIESLYEEPYLDLMIPSHLKQITIESNHVGDDALKELTGCSQLETLVLHCMRPESSTMIKISNACPLLCNVDIAGCLKMDDGAILAIATNSRQMETLNIATCYRLSSAAITSLATRQSRTSIGLNADRCPQISGTSIRQLPEQQPQMKHLSCTFCICILGRAFHSWQQHFPHRKDSTTGGLHSLCFTGHVAMDDLGLAAILKHYQSTLEILHVGTLPKTGPVSVQAIAHCRLIHTLDISRCARITSNDFMTIIQSCGPRLTSLNADVCCQIDDRVLVCISHLCTKLECISLELCYNITDYGLISLIGGCVYLKSLMLGTCSQLTDASFQYMTQHKAKEYPVEYLDIGSCMESEMLSNVIEMMQHRFLIVESFRHDKLNKMLLFLSNAHANFIYISDH</sequence>
<evidence type="ECO:0000313" key="1">
    <source>
        <dbReference type="EMBL" id="CCA19461.1"/>
    </source>
</evidence>
<dbReference type="AlphaFoldDB" id="F0WE32"/>
<reference evidence="1" key="1">
    <citation type="journal article" date="2011" name="PLoS Biol.">
        <title>Gene gain and loss during evolution of obligate parasitism in the white rust pathogen of Arabidopsis thaliana.</title>
        <authorList>
            <person name="Kemen E."/>
            <person name="Gardiner A."/>
            <person name="Schultz-Larsen T."/>
            <person name="Kemen A.C."/>
            <person name="Balmuth A.L."/>
            <person name="Robert-Seilaniantz A."/>
            <person name="Bailey K."/>
            <person name="Holub E."/>
            <person name="Studholme D.J."/>
            <person name="Maclean D."/>
            <person name="Jones J.D."/>
        </authorList>
    </citation>
    <scope>NUCLEOTIDE SEQUENCE</scope>
</reference>
<gene>
    <name evidence="1" type="primary">AlNc14C71G4893</name>
    <name evidence="1" type="ORF">ALNC14_056040</name>
</gene>
<dbReference type="GO" id="GO:0019005">
    <property type="term" value="C:SCF ubiquitin ligase complex"/>
    <property type="evidence" value="ECO:0007669"/>
    <property type="project" value="TreeGrafter"/>
</dbReference>
<dbReference type="EMBL" id="FR824116">
    <property type="protein sequence ID" value="CCA19461.1"/>
    <property type="molecule type" value="Genomic_DNA"/>
</dbReference>
<dbReference type="SUPFAM" id="SSF52047">
    <property type="entry name" value="RNI-like"/>
    <property type="match status" value="1"/>
</dbReference>
<name>F0WE32_9STRA</name>
<dbReference type="GO" id="GO:0031146">
    <property type="term" value="P:SCF-dependent proteasomal ubiquitin-dependent protein catabolic process"/>
    <property type="evidence" value="ECO:0007669"/>
    <property type="project" value="TreeGrafter"/>
</dbReference>
<organism evidence="1">
    <name type="scientific">Albugo laibachii Nc14</name>
    <dbReference type="NCBI Taxonomy" id="890382"/>
    <lineage>
        <taxon>Eukaryota</taxon>
        <taxon>Sar</taxon>
        <taxon>Stramenopiles</taxon>
        <taxon>Oomycota</taxon>
        <taxon>Peronosporomycetes</taxon>
        <taxon>Albuginales</taxon>
        <taxon>Albuginaceae</taxon>
        <taxon>Albugo</taxon>
    </lineage>
</organism>
<reference evidence="1" key="2">
    <citation type="submission" date="2011-02" db="EMBL/GenBank/DDBJ databases">
        <authorList>
            <person name="MacLean D."/>
        </authorList>
    </citation>
    <scope>NUCLEOTIDE SEQUENCE</scope>
</reference>
<dbReference type="SMART" id="SM00367">
    <property type="entry name" value="LRR_CC"/>
    <property type="match status" value="6"/>
</dbReference>
<dbReference type="PANTHER" id="PTHR13318">
    <property type="entry name" value="PARTNER OF PAIRED, ISOFORM B-RELATED"/>
    <property type="match status" value="1"/>
</dbReference>
<dbReference type="Gene3D" id="3.80.10.10">
    <property type="entry name" value="Ribonuclease Inhibitor"/>
    <property type="match status" value="2"/>
</dbReference>
<proteinExistence type="predicted"/>
<dbReference type="InterPro" id="IPR006553">
    <property type="entry name" value="Leu-rich_rpt_Cys-con_subtyp"/>
</dbReference>
<protein>
    <submittedName>
        <fullName evidence="1">Uncharacterized protein AlNc14C71G4893</fullName>
    </submittedName>
</protein>
<dbReference type="HOGENOM" id="CLU_563232_0_0_1"/>
<dbReference type="InterPro" id="IPR032675">
    <property type="entry name" value="LRR_dom_sf"/>
</dbReference>
<accession>F0WE32</accession>